<organism evidence="2 3">
    <name type="scientific">Salinimonas iocasae</name>
    <dbReference type="NCBI Taxonomy" id="2572577"/>
    <lineage>
        <taxon>Bacteria</taxon>
        <taxon>Pseudomonadati</taxon>
        <taxon>Pseudomonadota</taxon>
        <taxon>Gammaproteobacteria</taxon>
        <taxon>Alteromonadales</taxon>
        <taxon>Alteromonadaceae</taxon>
        <taxon>Alteromonas/Salinimonas group</taxon>
        <taxon>Salinimonas</taxon>
    </lineage>
</organism>
<keyword evidence="3" id="KW-1185">Reference proteome</keyword>
<dbReference type="Proteomes" id="UP000304912">
    <property type="component" value="Chromosome"/>
</dbReference>
<feature type="transmembrane region" description="Helical" evidence="1">
    <location>
        <begin position="45"/>
        <end position="74"/>
    </location>
</feature>
<keyword evidence="1" id="KW-1133">Transmembrane helix</keyword>
<dbReference type="AlphaFoldDB" id="A0A5B7YE46"/>
<name>A0A5B7YE46_9ALTE</name>
<keyword evidence="1" id="KW-0472">Membrane</keyword>
<dbReference type="KEGG" id="salk:FBQ74_08330"/>
<evidence type="ECO:0000256" key="1">
    <source>
        <dbReference type="SAM" id="Phobius"/>
    </source>
</evidence>
<dbReference type="InterPro" id="IPR021737">
    <property type="entry name" value="Phage_phiKZ_Orf197"/>
</dbReference>
<protein>
    <submittedName>
        <fullName evidence="2">DUF3307 domain-containing protein</fullName>
    </submittedName>
</protein>
<feature type="transmembrane region" description="Helical" evidence="1">
    <location>
        <begin position="170"/>
        <end position="196"/>
    </location>
</feature>
<proteinExistence type="predicted"/>
<gene>
    <name evidence="2" type="ORF">FBQ74_08330</name>
</gene>
<dbReference type="RefSeq" id="WP_139756237.1">
    <property type="nucleotide sequence ID" value="NZ_CP039852.1"/>
</dbReference>
<accession>A0A5B7YE46</accession>
<dbReference type="Pfam" id="PF11750">
    <property type="entry name" value="DUF3307"/>
    <property type="match status" value="1"/>
</dbReference>
<dbReference type="EMBL" id="CP039852">
    <property type="protein sequence ID" value="QCZ93493.1"/>
    <property type="molecule type" value="Genomic_DNA"/>
</dbReference>
<feature type="transmembrane region" description="Helical" evidence="1">
    <location>
        <begin position="127"/>
        <end position="150"/>
    </location>
</feature>
<evidence type="ECO:0000313" key="3">
    <source>
        <dbReference type="Proteomes" id="UP000304912"/>
    </source>
</evidence>
<feature type="transmembrane region" description="Helical" evidence="1">
    <location>
        <begin position="217"/>
        <end position="240"/>
    </location>
</feature>
<dbReference type="OrthoDB" id="8536716at2"/>
<keyword evidence="1" id="KW-0812">Transmembrane</keyword>
<feature type="transmembrane region" description="Helical" evidence="1">
    <location>
        <begin position="94"/>
        <end position="115"/>
    </location>
</feature>
<evidence type="ECO:0000313" key="2">
    <source>
        <dbReference type="EMBL" id="QCZ93493.1"/>
    </source>
</evidence>
<sequence>MTVLLLLLTAHFIGDFYLQPRAWIENRHARGLKASALYKHSLIHFVLATVALYIAGIGMVSAIMWGLLIALTHWLIDWAKSGHHSLSAFIFDQVAHIVVIVTVSAFITGVTVAQVSEMAAMLIQPDTLLYILGYIVVLNPASILIAQVLARHTKVLASAENQSLGDAGRWIGYVERVLALSFILVGQYTGLGFLVATKTVFRVGDLSKAKDMRLTEYMMLGTLFSFALALIVGWCIIAIVPA</sequence>
<reference evidence="2 3" key="1">
    <citation type="submission" date="2019-04" db="EMBL/GenBank/DDBJ databases">
        <title>Salinimonas iocasae sp. nov., a halophilic bacterium isolated from the outer tube casing of tubeworms in Okinawa Trough.</title>
        <authorList>
            <person name="Zhang H."/>
            <person name="Wang H."/>
            <person name="Li C."/>
        </authorList>
    </citation>
    <scope>NUCLEOTIDE SEQUENCE [LARGE SCALE GENOMIC DNA]</scope>
    <source>
        <strain evidence="2 3">KX18D6</strain>
    </source>
</reference>